<gene>
    <name evidence="6" type="ORF">ACFO1V_10045</name>
</gene>
<keyword evidence="2" id="KW-0238">DNA-binding</keyword>
<dbReference type="SMART" id="SM00346">
    <property type="entry name" value="HTH_ICLR"/>
    <property type="match status" value="1"/>
</dbReference>
<dbReference type="InterPro" id="IPR050707">
    <property type="entry name" value="HTH_MetabolicPath_Reg"/>
</dbReference>
<dbReference type="InterPro" id="IPR036390">
    <property type="entry name" value="WH_DNA-bd_sf"/>
</dbReference>
<dbReference type="PANTHER" id="PTHR30136:SF24">
    <property type="entry name" value="HTH-TYPE TRANSCRIPTIONAL REPRESSOR ALLR"/>
    <property type="match status" value="1"/>
</dbReference>
<organism evidence="6 7">
    <name type="scientific">Daeguia caeni</name>
    <dbReference type="NCBI Taxonomy" id="439612"/>
    <lineage>
        <taxon>Bacteria</taxon>
        <taxon>Pseudomonadati</taxon>
        <taxon>Pseudomonadota</taxon>
        <taxon>Alphaproteobacteria</taxon>
        <taxon>Hyphomicrobiales</taxon>
        <taxon>Brucellaceae</taxon>
        <taxon>Daeguia</taxon>
    </lineage>
</organism>
<dbReference type="Pfam" id="PF01614">
    <property type="entry name" value="IclR_C"/>
    <property type="match status" value="1"/>
</dbReference>
<evidence type="ECO:0000256" key="1">
    <source>
        <dbReference type="ARBA" id="ARBA00023015"/>
    </source>
</evidence>
<evidence type="ECO:0000256" key="2">
    <source>
        <dbReference type="ARBA" id="ARBA00023125"/>
    </source>
</evidence>
<dbReference type="PANTHER" id="PTHR30136">
    <property type="entry name" value="HELIX-TURN-HELIX TRANSCRIPTIONAL REGULATOR, ICLR FAMILY"/>
    <property type="match status" value="1"/>
</dbReference>
<dbReference type="InterPro" id="IPR014757">
    <property type="entry name" value="Tscrpt_reg_IclR_C"/>
</dbReference>
<name>A0ABV9H555_9HYPH</name>
<dbReference type="CDD" id="cd00090">
    <property type="entry name" value="HTH_ARSR"/>
    <property type="match status" value="1"/>
</dbReference>
<evidence type="ECO:0000313" key="6">
    <source>
        <dbReference type="EMBL" id="MFC4625553.1"/>
    </source>
</evidence>
<protein>
    <submittedName>
        <fullName evidence="6">IclR family transcriptional regulator</fullName>
    </submittedName>
</protein>
<dbReference type="InterPro" id="IPR005471">
    <property type="entry name" value="Tscrpt_reg_IclR_N"/>
</dbReference>
<dbReference type="InterPro" id="IPR011991">
    <property type="entry name" value="ArsR-like_HTH"/>
</dbReference>
<dbReference type="EMBL" id="JBHSEL010000097">
    <property type="protein sequence ID" value="MFC4625553.1"/>
    <property type="molecule type" value="Genomic_DNA"/>
</dbReference>
<evidence type="ECO:0000256" key="3">
    <source>
        <dbReference type="ARBA" id="ARBA00023163"/>
    </source>
</evidence>
<keyword evidence="1" id="KW-0805">Transcription regulation</keyword>
<feature type="domain" description="HTH iclR-type" evidence="4">
    <location>
        <begin position="10"/>
        <end position="72"/>
    </location>
</feature>
<reference evidence="7" key="1">
    <citation type="journal article" date="2019" name="Int. J. Syst. Evol. Microbiol.">
        <title>The Global Catalogue of Microorganisms (GCM) 10K type strain sequencing project: providing services to taxonomists for standard genome sequencing and annotation.</title>
        <authorList>
            <consortium name="The Broad Institute Genomics Platform"/>
            <consortium name="The Broad Institute Genome Sequencing Center for Infectious Disease"/>
            <person name="Wu L."/>
            <person name="Ma J."/>
        </authorList>
    </citation>
    <scope>NUCLEOTIDE SEQUENCE [LARGE SCALE GENOMIC DNA]</scope>
    <source>
        <strain evidence="7">CGMCC 1.15731</strain>
    </source>
</reference>
<dbReference type="Pfam" id="PF09339">
    <property type="entry name" value="HTH_IclR"/>
    <property type="match status" value="1"/>
</dbReference>
<dbReference type="Proteomes" id="UP001596042">
    <property type="component" value="Unassembled WGS sequence"/>
</dbReference>
<dbReference type="InterPro" id="IPR036388">
    <property type="entry name" value="WH-like_DNA-bd_sf"/>
</dbReference>
<dbReference type="SUPFAM" id="SSF55781">
    <property type="entry name" value="GAF domain-like"/>
    <property type="match status" value="1"/>
</dbReference>
<dbReference type="SUPFAM" id="SSF46785">
    <property type="entry name" value="Winged helix' DNA-binding domain"/>
    <property type="match status" value="1"/>
</dbReference>
<evidence type="ECO:0000259" key="5">
    <source>
        <dbReference type="PROSITE" id="PS51078"/>
    </source>
</evidence>
<keyword evidence="3" id="KW-0804">Transcription</keyword>
<evidence type="ECO:0000259" key="4">
    <source>
        <dbReference type="PROSITE" id="PS51077"/>
    </source>
</evidence>
<dbReference type="PROSITE" id="PS51077">
    <property type="entry name" value="HTH_ICLR"/>
    <property type="match status" value="1"/>
</dbReference>
<comment type="caution">
    <text evidence="6">The sequence shown here is derived from an EMBL/GenBank/DDBJ whole genome shotgun (WGS) entry which is preliminary data.</text>
</comment>
<dbReference type="PROSITE" id="PS51078">
    <property type="entry name" value="ICLR_ED"/>
    <property type="match status" value="1"/>
</dbReference>
<dbReference type="RefSeq" id="WP_374834516.1">
    <property type="nucleotide sequence ID" value="NZ_JBHEEZ010000055.1"/>
</dbReference>
<feature type="domain" description="IclR-ED" evidence="5">
    <location>
        <begin position="73"/>
        <end position="255"/>
    </location>
</feature>
<dbReference type="Gene3D" id="1.10.10.10">
    <property type="entry name" value="Winged helix-like DNA-binding domain superfamily/Winged helix DNA-binding domain"/>
    <property type="match status" value="1"/>
</dbReference>
<accession>A0ABV9H555</accession>
<sequence>MKSQTDSQLASPSIRNILVLELLSRHKGAITPSKIMDELKLPKATVHRLLAYLEEQGFIIRDFDGKSYLPSLRLREMAIGVMHSTLGNQASKNILQWLNQQIEETCNLAVPDHDAMIYIDRVETHWPLRIALHIGSRVPLTATAAGKLALSQLSPAMFNRYIETATLQSYTPKTITDKDRFVEAINQIRTLGYATDQEEFIEGMIAVAVPVLNSKNEFCATLSFHAPKQRMTLERGLAHLDELRAAARKLGALIL</sequence>
<dbReference type="Gene3D" id="3.30.450.40">
    <property type="match status" value="1"/>
</dbReference>
<proteinExistence type="predicted"/>
<evidence type="ECO:0000313" key="7">
    <source>
        <dbReference type="Proteomes" id="UP001596042"/>
    </source>
</evidence>
<dbReference type="InterPro" id="IPR029016">
    <property type="entry name" value="GAF-like_dom_sf"/>
</dbReference>
<keyword evidence="7" id="KW-1185">Reference proteome</keyword>